<dbReference type="OrthoDB" id="410995at2759"/>
<name>A0A2P6TV72_CHLSO</name>
<feature type="transmembrane region" description="Helical" evidence="3">
    <location>
        <begin position="173"/>
        <end position="193"/>
    </location>
</feature>
<dbReference type="Proteomes" id="UP000239899">
    <property type="component" value="Unassembled WGS sequence"/>
</dbReference>
<keyword evidence="3" id="KW-1133">Transmembrane helix</keyword>
<feature type="domain" description="SUN" evidence="4">
    <location>
        <begin position="337"/>
        <end position="547"/>
    </location>
</feature>
<sequence>MDGAPAKPKGRKRAPKKAEGAPAAGAGRAGSVAAAAAPAAARPTATEATATEQTEQDEATQPQPTLSQRLAKSLKQLSQLGGGSKAEQEGDEVEQEPLRGQAQEPVPPEPADQGGEGHQHPAQHMGETEEEEEEEGGGTPRSRLRRLGHRLSTLLPRGKLHPSEVLGGGWPGAALPAALVLLLLLLGGGLLAARQGRAHRSQLSSLQAQLAAQQAAAAASQRQLQDQVAALERSLDQLGARLGASAGQLAALEHTCGAQADAASDLRAELTTARDDISQLQLGAAAAAAQAGNASEAAAVAAAGGQRVRGVAREEVAAALETFAADRTGMPDYALAAAGGAVVAHSPAHLPPGAGQGAGGALGALYSKLQGGGVHPQASRLLLAPLSQPGACLPLVGPSGWVDVRLAQPIRPTAFTYEHIPASIAHDLRSAPRSLSLLGFLGKPPAPPTDQPQPAAGDAAAAGGSTANCAGCGAAGTAGALAAGGVLLGQWQYNVHSTHAVQTFTVDSSPLPAGGAIDHTSLAPRQWAGRRRRRCPPPIASSQGPRLGNENRLSGGSPGGGSISGGSAVDPSLLQQNILGGRSTERTTDSFDGGSPPPPEPAWHQAASRWFGELQYKYFNWRQDTWSDLQLFMLLNAAVFMAGAWVEGAVIRYMDESVAPPPNAGFLETLWYNLYKVLAVVLGQDLPPAEDAGWPSQIFAIITAIFGLASFALVLALIEQVVLEVLEASLKRRTYAIALKQTPVVLEVLEANVKRGSPCYESGHTVVLTWCESPRDIAQLTRILSQLCAANRREDGGVVVVLAQHRGKLEMEQLFREALPEESRYGTRFVFRQGSPLDPVALKMVAAPDSRRIIVCSDYIRIIVCSDYIKASKDTDAQVLRACVLLDELIQSERPGGAGGPVVVAEIKTEDALPLVRYACSQRVLPVPTNKVNARRMVRLLHHPIAAVFSRCLTDFYSPAHGTIDRIPEVEGLHFRELHCRFPDALIVGLTNPYTGQYLLNPPPDHVVAPGDELIKLRSERSEVALYEALPPEASAQCGCWSPEDYQMRSHDEQPLGADACGAASVLAQSARASQAALTCAPQRPELTVLSGGRWGIGGTGGELYQDSRQGVYVLPVQYSDSLAAGELLICGWMGRTFMWELMAELDHSDQALPPGSKVTLFNDHNWSDEKLECGLKQYNIRNLVVEQVRGDPRALSDMRRLIDVRRYKAAIVVCDSFWVSEPSDSEGGLQLQSQAEMLACDSATLMVQLNIRLLLEEAGHPSISIICEKLTYVGTTRFEDDSRLPLGLSVNSASYAAKTLTQVAVNPRFLPAYMQVGVESDLVVQDSSAFASVGEELSFMQLQARAASVRQILMGYYTIPRTAEDPLEMVVNPQGLEARTKKRVWNAGDFRCKLVTMAVVKQRPPPEQDSGQPAVPAALAMAAAAAEAVAGTQQGAAELPAASASWEGGSLSSQEAQAEEGQAGPGDEWQAAASDYHAASEKFIRNPDQGQPLASGDAPPTNGRRAPFGSGSINGDWSLDE</sequence>
<dbReference type="EMBL" id="LHPG02000006">
    <property type="protein sequence ID" value="PRW57973.1"/>
    <property type="molecule type" value="Genomic_DNA"/>
</dbReference>
<evidence type="ECO:0000256" key="1">
    <source>
        <dbReference type="SAM" id="Coils"/>
    </source>
</evidence>
<evidence type="ECO:0000313" key="6">
    <source>
        <dbReference type="Proteomes" id="UP000239899"/>
    </source>
</evidence>
<evidence type="ECO:0000259" key="4">
    <source>
        <dbReference type="PROSITE" id="PS51469"/>
    </source>
</evidence>
<feature type="coiled-coil region" evidence="1">
    <location>
        <begin position="203"/>
        <end position="241"/>
    </location>
</feature>
<feature type="region of interest" description="Disordered" evidence="2">
    <location>
        <begin position="511"/>
        <end position="567"/>
    </location>
</feature>
<feature type="region of interest" description="Disordered" evidence="2">
    <location>
        <begin position="439"/>
        <end position="462"/>
    </location>
</feature>
<feature type="region of interest" description="Disordered" evidence="2">
    <location>
        <begin position="1440"/>
        <end position="1522"/>
    </location>
</feature>
<evidence type="ECO:0000256" key="3">
    <source>
        <dbReference type="SAM" id="Phobius"/>
    </source>
</evidence>
<feature type="compositionally biased region" description="Low complexity" evidence="2">
    <location>
        <begin position="20"/>
        <end position="65"/>
    </location>
</feature>
<reference evidence="5 6" key="1">
    <citation type="journal article" date="2018" name="Plant J.">
        <title>Genome sequences of Chlorella sorokiniana UTEX 1602 and Micractinium conductrix SAG 241.80: implications to maltose excretion by a green alga.</title>
        <authorList>
            <person name="Arriola M.B."/>
            <person name="Velmurugan N."/>
            <person name="Zhang Y."/>
            <person name="Plunkett M.H."/>
            <person name="Hondzo H."/>
            <person name="Barney B.M."/>
        </authorList>
    </citation>
    <scope>NUCLEOTIDE SEQUENCE [LARGE SCALE GENOMIC DNA]</scope>
    <source>
        <strain evidence="6">UTEX 1602</strain>
    </source>
</reference>
<dbReference type="Gene3D" id="3.40.50.720">
    <property type="entry name" value="NAD(P)-binding Rossmann-like Domain"/>
    <property type="match status" value="1"/>
</dbReference>
<keyword evidence="3" id="KW-0812">Transmembrane</keyword>
<dbReference type="Gene3D" id="2.60.120.260">
    <property type="entry name" value="Galactose-binding domain-like"/>
    <property type="match status" value="1"/>
</dbReference>
<accession>A0A2P6TV72</accession>
<keyword evidence="1" id="KW-0175">Coiled coil</keyword>
<evidence type="ECO:0000313" key="5">
    <source>
        <dbReference type="EMBL" id="PRW57973.1"/>
    </source>
</evidence>
<dbReference type="GO" id="GO:0006811">
    <property type="term" value="P:monoatomic ion transport"/>
    <property type="evidence" value="ECO:0007669"/>
    <property type="project" value="InterPro"/>
</dbReference>
<feature type="compositionally biased region" description="Polar residues" evidence="2">
    <location>
        <begin position="66"/>
        <end position="79"/>
    </location>
</feature>
<dbReference type="PANTHER" id="PTHR31563">
    <property type="entry name" value="ION CHANNEL POLLUX-RELATED"/>
    <property type="match status" value="1"/>
</dbReference>
<keyword evidence="6" id="KW-1185">Reference proteome</keyword>
<feature type="transmembrane region" description="Helical" evidence="3">
    <location>
        <begin position="631"/>
        <end position="650"/>
    </location>
</feature>
<feature type="region of interest" description="Disordered" evidence="2">
    <location>
        <begin position="583"/>
        <end position="604"/>
    </location>
</feature>
<dbReference type="Pfam" id="PF07738">
    <property type="entry name" value="Sad1_UNC"/>
    <property type="match status" value="1"/>
</dbReference>
<protein>
    <submittedName>
        <fullName evidence="5">SAD1 UNC-84 domain 1-isoform C</fullName>
    </submittedName>
</protein>
<feature type="transmembrane region" description="Helical" evidence="3">
    <location>
        <begin position="698"/>
        <end position="718"/>
    </location>
</feature>
<feature type="compositionally biased region" description="Low complexity" evidence="2">
    <location>
        <begin position="452"/>
        <end position="462"/>
    </location>
</feature>
<feature type="transmembrane region" description="Helical" evidence="3">
    <location>
        <begin position="670"/>
        <end position="686"/>
    </location>
</feature>
<feature type="region of interest" description="Disordered" evidence="2">
    <location>
        <begin position="1"/>
        <end position="145"/>
    </location>
</feature>
<keyword evidence="3" id="KW-0472">Membrane</keyword>
<gene>
    <name evidence="5" type="ORF">C2E21_3593</name>
</gene>
<dbReference type="PANTHER" id="PTHR31563:SF10">
    <property type="entry name" value="ION CHANNEL POLLUX-RELATED"/>
    <property type="match status" value="1"/>
</dbReference>
<dbReference type="STRING" id="3076.A0A2P6TV72"/>
<dbReference type="InterPro" id="IPR044849">
    <property type="entry name" value="CASTOR/POLLUX/SYM8-like"/>
</dbReference>
<comment type="caution">
    <text evidence="5">The sequence shown here is derived from an EMBL/GenBank/DDBJ whole genome shotgun (WGS) entry which is preliminary data.</text>
</comment>
<evidence type="ECO:0000256" key="2">
    <source>
        <dbReference type="SAM" id="MobiDB-lite"/>
    </source>
</evidence>
<dbReference type="InterPro" id="IPR012919">
    <property type="entry name" value="SUN_dom"/>
</dbReference>
<dbReference type="PROSITE" id="PS51469">
    <property type="entry name" value="SUN"/>
    <property type="match status" value="1"/>
</dbReference>
<organism evidence="5 6">
    <name type="scientific">Chlorella sorokiniana</name>
    <name type="common">Freshwater green alga</name>
    <dbReference type="NCBI Taxonomy" id="3076"/>
    <lineage>
        <taxon>Eukaryota</taxon>
        <taxon>Viridiplantae</taxon>
        <taxon>Chlorophyta</taxon>
        <taxon>core chlorophytes</taxon>
        <taxon>Trebouxiophyceae</taxon>
        <taxon>Chlorellales</taxon>
        <taxon>Chlorellaceae</taxon>
        <taxon>Chlorella clade</taxon>
        <taxon>Chlorella</taxon>
    </lineage>
</organism>
<proteinExistence type="predicted"/>